<keyword evidence="6" id="KW-1185">Reference proteome</keyword>
<dbReference type="PANTHER" id="PTHR37842:SF2">
    <property type="entry name" value="GYLCOSYL HYDROLASE 115 C-TERMINAL DOMAIN-CONTAINING PROTEIN"/>
    <property type="match status" value="1"/>
</dbReference>
<dbReference type="InterPro" id="IPR042301">
    <property type="entry name" value="GH115_sf"/>
</dbReference>
<evidence type="ECO:0000259" key="4">
    <source>
        <dbReference type="Pfam" id="PF17829"/>
    </source>
</evidence>
<dbReference type="InterPro" id="IPR031924">
    <property type="entry name" value="GH115"/>
</dbReference>
<evidence type="ECO:0000256" key="1">
    <source>
        <dbReference type="ARBA" id="ARBA00022801"/>
    </source>
</evidence>
<evidence type="ECO:0000256" key="3">
    <source>
        <dbReference type="SAM" id="SignalP"/>
    </source>
</evidence>
<sequence length="1125" mass="127189">MKFINSLALLALLFECQYTSSKSVCIVKNSNAKAVDIAGNVSDNVKYVKLPTDINDVEDTGSDSEDNNDLEEATSGGDVEEISQGIEDPLGEEENPIIDDNNKNQKVAQKINLEPKDFELIKDSKVLANLYIDEKDSEYDGINVIAQALKSDVARVIGEKVDNEGYAEESENGLIIVTDVSKLGSKAIIAGTAGENGNDVINQLIEEGKLNLKDLEGRRESYQMQVVDSPLDNVEQALVIVGSDKRGTLYGLMHISEMMGVSPWVWWSDVFPAVQSDFTLPGEECNVISKEPSIRYRGIFLNDEAPSLSTWTNKRYGGRNQYFYRQVYDLLIRLKANYLWPSMWDDTFSEDGKGDTLANAKLADIYGIVMGTSHHEPLYRAGKEWERYYKNDLPYTSAEAWNLYNIPGNDGYVEGVNNEIEEFWTESVVRNKEFLNICTVGMRGENDSTLPSADDPPRYADLLNYIINTQKGILKAHNDTNPTQLVIYKEVEDAWYAGELYNKDCMKETYAMFCDDNWAYMRTLPTLEQQKQIAGSGMYYHFDYVGAPKSYTWVQNTQLSTIWDQMSIAYDYGIEGVWIANVGDLKPMEINISYFLDLAYDYEHLGVEGQDRLEDYKIQWAKQQFGKKDGSGLSDEDCKEAAYLLDRYLDLTTKRVVEHVLYDTADTCSDMYSIDNYREALIILEECDDVMKRTEALWARIPEDVKAAFYQLIYYPAMAVPNVLKIQIYAALNNKYAKLGLTVANKYAKLCQEAIDLDNELFDGYNEKMPGGPESGKKWSGMISCGQEYHIGLQQWDRDSGKLPDLITVESDATATEMQVLVEDITDSYKASVTTGESKLPTFNKVSDETFKVQLLTKGGDYEFEVKADEWISVSVEKGKVSENEEQVIEVSIDWEKVNEDKEGSIVITSGEQEVKVNVEAKVMDESKLEPNTYVMTHDYATIDVANFSNKVDGQGVDNQGNLVENKMIVIPDNGKYLTTVRTTSSTITYNTVEDLKDAPYVEYKVYVPADGVYNIETQYNPTSNLIYGKEELRYGLSIDDGEIDIINTLVEDYLAGTWKQGTWAADIENHSRRSYKENINLSEGVHTIRYYQCDPNLALIRMTVYKGELANRYGSPAESTLFKN</sequence>
<dbReference type="Gene3D" id="3.30.379.10">
    <property type="entry name" value="Chitobiase/beta-hexosaminidase domain 2-like"/>
    <property type="match status" value="1"/>
</dbReference>
<feature type="domain" description="Gylcosyl hydrolase 115 C-terminal" evidence="4">
    <location>
        <begin position="933"/>
        <end position="1119"/>
    </location>
</feature>
<dbReference type="Gene3D" id="2.60.120.1620">
    <property type="match status" value="1"/>
</dbReference>
<dbReference type="PANTHER" id="PTHR37842">
    <property type="match status" value="1"/>
</dbReference>
<dbReference type="InterPro" id="IPR041437">
    <property type="entry name" value="GH115_C"/>
</dbReference>
<dbReference type="OrthoDB" id="4849794at2759"/>
<name>A0A1Y1WU50_9FUNG</name>
<feature type="region of interest" description="Disordered" evidence="2">
    <location>
        <begin position="54"/>
        <end position="82"/>
    </location>
</feature>
<dbReference type="Gene3D" id="1.20.58.2150">
    <property type="match status" value="1"/>
</dbReference>
<dbReference type="Proteomes" id="UP000193944">
    <property type="component" value="Unassembled WGS sequence"/>
</dbReference>
<dbReference type="Pfam" id="PF15979">
    <property type="entry name" value="Glyco_hydro_115"/>
    <property type="match status" value="1"/>
</dbReference>
<evidence type="ECO:0000256" key="2">
    <source>
        <dbReference type="SAM" id="MobiDB-lite"/>
    </source>
</evidence>
<dbReference type="EMBL" id="MCFG01000271">
    <property type="protein sequence ID" value="ORX76935.1"/>
    <property type="molecule type" value="Genomic_DNA"/>
</dbReference>
<dbReference type="GO" id="GO:0016787">
    <property type="term" value="F:hydrolase activity"/>
    <property type="evidence" value="ECO:0007669"/>
    <property type="project" value="UniProtKB-KW"/>
</dbReference>
<feature type="compositionally biased region" description="Acidic residues" evidence="2">
    <location>
        <begin position="55"/>
        <end position="72"/>
    </location>
</feature>
<organism evidence="5 6">
    <name type="scientific">Anaeromyces robustus</name>
    <dbReference type="NCBI Taxonomy" id="1754192"/>
    <lineage>
        <taxon>Eukaryota</taxon>
        <taxon>Fungi</taxon>
        <taxon>Fungi incertae sedis</taxon>
        <taxon>Chytridiomycota</taxon>
        <taxon>Chytridiomycota incertae sedis</taxon>
        <taxon>Neocallimastigomycetes</taxon>
        <taxon>Neocallimastigales</taxon>
        <taxon>Neocallimastigaceae</taxon>
        <taxon>Anaeromyces</taxon>
    </lineage>
</organism>
<dbReference type="InterPro" id="IPR029018">
    <property type="entry name" value="Hex-like_dom2"/>
</dbReference>
<dbReference type="Gene3D" id="3.20.20.520">
    <property type="entry name" value="Glycosyl hydrolase family 115"/>
    <property type="match status" value="1"/>
</dbReference>
<evidence type="ECO:0000313" key="6">
    <source>
        <dbReference type="Proteomes" id="UP000193944"/>
    </source>
</evidence>
<gene>
    <name evidence="5" type="ORF">BCR32DRAFT_270965</name>
</gene>
<comment type="caution">
    <text evidence="5">The sequence shown here is derived from an EMBL/GenBank/DDBJ whole genome shotgun (WGS) entry which is preliminary data.</text>
</comment>
<proteinExistence type="predicted"/>
<dbReference type="Pfam" id="PF17829">
    <property type="entry name" value="GH115_C"/>
    <property type="match status" value="1"/>
</dbReference>
<feature type="signal peptide" evidence="3">
    <location>
        <begin position="1"/>
        <end position="21"/>
    </location>
</feature>
<feature type="chain" id="PRO_5013050502" description="Gylcosyl hydrolase 115 C-terminal domain-containing protein" evidence="3">
    <location>
        <begin position="22"/>
        <end position="1125"/>
    </location>
</feature>
<evidence type="ECO:0000313" key="5">
    <source>
        <dbReference type="EMBL" id="ORX76935.1"/>
    </source>
</evidence>
<reference evidence="5 6" key="2">
    <citation type="submission" date="2016-08" db="EMBL/GenBank/DDBJ databases">
        <title>Pervasive Adenine N6-methylation of Active Genes in Fungi.</title>
        <authorList>
            <consortium name="DOE Joint Genome Institute"/>
            <person name="Mondo S.J."/>
            <person name="Dannebaum R.O."/>
            <person name="Kuo R.C."/>
            <person name="Labutti K."/>
            <person name="Haridas S."/>
            <person name="Kuo A."/>
            <person name="Salamov A."/>
            <person name="Ahrendt S.R."/>
            <person name="Lipzen A."/>
            <person name="Sullivan W."/>
            <person name="Andreopoulos W.B."/>
            <person name="Clum A."/>
            <person name="Lindquist E."/>
            <person name="Daum C."/>
            <person name="Ramamoorthy G.K."/>
            <person name="Gryganskyi A."/>
            <person name="Culley D."/>
            <person name="Magnuson J.K."/>
            <person name="James T.Y."/>
            <person name="O'Malley M.A."/>
            <person name="Stajich J.E."/>
            <person name="Spatafora J.W."/>
            <person name="Visel A."/>
            <person name="Grigoriev I.V."/>
        </authorList>
    </citation>
    <scope>NUCLEOTIDE SEQUENCE [LARGE SCALE GENOMIC DNA]</scope>
    <source>
        <strain evidence="5 6">S4</strain>
    </source>
</reference>
<reference evidence="5 6" key="1">
    <citation type="submission" date="2016-08" db="EMBL/GenBank/DDBJ databases">
        <title>A Parts List for Fungal Cellulosomes Revealed by Comparative Genomics.</title>
        <authorList>
            <consortium name="DOE Joint Genome Institute"/>
            <person name="Haitjema C.H."/>
            <person name="Gilmore S.P."/>
            <person name="Henske J.K."/>
            <person name="Solomon K.V."/>
            <person name="De Groot R."/>
            <person name="Kuo A."/>
            <person name="Mondo S.J."/>
            <person name="Salamov A.A."/>
            <person name="Labutti K."/>
            <person name="Zhao Z."/>
            <person name="Chiniquy J."/>
            <person name="Barry K."/>
            <person name="Brewer H.M."/>
            <person name="Purvine S.O."/>
            <person name="Wright A.T."/>
            <person name="Boxma B."/>
            <person name="Van Alen T."/>
            <person name="Hackstein J.H."/>
            <person name="Baker S.E."/>
            <person name="Grigoriev I.V."/>
            <person name="O'Malley M.A."/>
        </authorList>
    </citation>
    <scope>NUCLEOTIDE SEQUENCE [LARGE SCALE GENOMIC DNA]</scope>
    <source>
        <strain evidence="5 6">S4</strain>
    </source>
</reference>
<keyword evidence="1" id="KW-0378">Hydrolase</keyword>
<dbReference type="AlphaFoldDB" id="A0A1Y1WU50"/>
<keyword evidence="3" id="KW-0732">Signal</keyword>
<accession>A0A1Y1WU50</accession>
<protein>
    <recommendedName>
        <fullName evidence="4">Gylcosyl hydrolase 115 C-terminal domain-containing protein</fullName>
    </recommendedName>
</protein>
<dbReference type="STRING" id="1754192.A0A1Y1WU50"/>